<keyword evidence="2" id="KW-1185">Reference proteome</keyword>
<organism evidence="1 2">
    <name type="scientific">Rubus argutus</name>
    <name type="common">Southern blackberry</name>
    <dbReference type="NCBI Taxonomy" id="59490"/>
    <lineage>
        <taxon>Eukaryota</taxon>
        <taxon>Viridiplantae</taxon>
        <taxon>Streptophyta</taxon>
        <taxon>Embryophyta</taxon>
        <taxon>Tracheophyta</taxon>
        <taxon>Spermatophyta</taxon>
        <taxon>Magnoliopsida</taxon>
        <taxon>eudicotyledons</taxon>
        <taxon>Gunneridae</taxon>
        <taxon>Pentapetalae</taxon>
        <taxon>rosids</taxon>
        <taxon>fabids</taxon>
        <taxon>Rosales</taxon>
        <taxon>Rosaceae</taxon>
        <taxon>Rosoideae</taxon>
        <taxon>Rosoideae incertae sedis</taxon>
        <taxon>Rubus</taxon>
    </lineage>
</organism>
<dbReference type="EMBL" id="JBEDUW010000180">
    <property type="protein sequence ID" value="KAK9904634.1"/>
    <property type="molecule type" value="Genomic_DNA"/>
</dbReference>
<accession>A0AAW1VP65</accession>
<protein>
    <submittedName>
        <fullName evidence="1">Uncharacterized protein</fullName>
    </submittedName>
</protein>
<evidence type="ECO:0000313" key="1">
    <source>
        <dbReference type="EMBL" id="KAK9904634.1"/>
    </source>
</evidence>
<dbReference type="AlphaFoldDB" id="A0AAW1VP65"/>
<gene>
    <name evidence="1" type="ORF">M0R45_000526</name>
</gene>
<reference evidence="1 2" key="1">
    <citation type="journal article" date="2023" name="G3 (Bethesda)">
        <title>A chromosome-length genome assembly and annotation of blackberry (Rubus argutus, cv. 'Hillquist').</title>
        <authorList>
            <person name="Bruna T."/>
            <person name="Aryal R."/>
            <person name="Dudchenko O."/>
            <person name="Sargent D.J."/>
            <person name="Mead D."/>
            <person name="Buti M."/>
            <person name="Cavallini A."/>
            <person name="Hytonen T."/>
            <person name="Andres J."/>
            <person name="Pham M."/>
            <person name="Weisz D."/>
            <person name="Mascagni F."/>
            <person name="Usai G."/>
            <person name="Natali L."/>
            <person name="Bassil N."/>
            <person name="Fernandez G.E."/>
            <person name="Lomsadze A."/>
            <person name="Armour M."/>
            <person name="Olukolu B."/>
            <person name="Poorten T."/>
            <person name="Britton C."/>
            <person name="Davik J."/>
            <person name="Ashrafi H."/>
            <person name="Aiden E.L."/>
            <person name="Borodovsky M."/>
            <person name="Worthington M."/>
        </authorList>
    </citation>
    <scope>NUCLEOTIDE SEQUENCE [LARGE SCALE GENOMIC DNA]</scope>
    <source>
        <strain evidence="1">PI 553951</strain>
    </source>
</reference>
<comment type="caution">
    <text evidence="1">The sequence shown here is derived from an EMBL/GenBank/DDBJ whole genome shotgun (WGS) entry which is preliminary data.</text>
</comment>
<dbReference type="Proteomes" id="UP001457282">
    <property type="component" value="Unassembled WGS sequence"/>
</dbReference>
<sequence length="195" mass="20829">MVMERSDGSGSAHGSRRERGAGGALGFVMARRRRGLAWLVLSVINCGRKDEVQKPPPVLISLSISPRHLRRARITLSAVVLTICHKAAATHRDATASSRRAQLQSVISMSCPVLNRVGDLTFCPHRLLSSTQPPTPSLPPPCLCPRALLASTLPSTPFYSFESSPRARAHIGLITVVKSAAKPNAQPPNPPAPSP</sequence>
<evidence type="ECO:0000313" key="2">
    <source>
        <dbReference type="Proteomes" id="UP001457282"/>
    </source>
</evidence>
<proteinExistence type="predicted"/>
<name>A0AAW1VP65_RUBAR</name>